<evidence type="ECO:0000313" key="7">
    <source>
        <dbReference type="EMBL" id="ABF43448.1"/>
    </source>
</evidence>
<dbReference type="Proteomes" id="UP000002432">
    <property type="component" value="Chromosome"/>
</dbReference>
<dbReference type="EnsemblBacteria" id="ABF43448">
    <property type="protein sequence ID" value="ABF43448"/>
    <property type="gene ID" value="Acid345_4448"/>
</dbReference>
<dbReference type="PANTHER" id="PTHR43133:SF8">
    <property type="entry name" value="RNA POLYMERASE SIGMA FACTOR HI_1459-RELATED"/>
    <property type="match status" value="1"/>
</dbReference>
<dbReference type="eggNOG" id="COG1595">
    <property type="taxonomic scope" value="Bacteria"/>
</dbReference>
<gene>
    <name evidence="7" type="ordered locus">Acid345_4448</name>
</gene>
<organism evidence="7 8">
    <name type="scientific">Koribacter versatilis (strain Ellin345)</name>
    <dbReference type="NCBI Taxonomy" id="204669"/>
    <lineage>
        <taxon>Bacteria</taxon>
        <taxon>Pseudomonadati</taxon>
        <taxon>Acidobacteriota</taxon>
        <taxon>Terriglobia</taxon>
        <taxon>Terriglobales</taxon>
        <taxon>Candidatus Korobacteraceae</taxon>
        <taxon>Candidatus Korobacter</taxon>
    </lineage>
</organism>
<accession>Q1II52</accession>
<dbReference type="GO" id="GO:0003677">
    <property type="term" value="F:DNA binding"/>
    <property type="evidence" value="ECO:0007669"/>
    <property type="project" value="UniProtKB-KW"/>
</dbReference>
<keyword evidence="4" id="KW-0238">DNA-binding</keyword>
<comment type="similarity">
    <text evidence="1">Belongs to the sigma-70 factor family. ECF subfamily.</text>
</comment>
<keyword evidence="8" id="KW-1185">Reference proteome</keyword>
<keyword evidence="5" id="KW-0804">Transcription</keyword>
<keyword evidence="3" id="KW-0731">Sigma factor</keyword>
<dbReference type="STRING" id="204669.Acid345_4448"/>
<dbReference type="PANTHER" id="PTHR43133">
    <property type="entry name" value="RNA POLYMERASE ECF-TYPE SIGMA FACTO"/>
    <property type="match status" value="1"/>
</dbReference>
<dbReference type="HOGENOM" id="CLU_859869_0_0_0"/>
<dbReference type="SUPFAM" id="SSF88659">
    <property type="entry name" value="Sigma3 and sigma4 domains of RNA polymerase sigma factors"/>
    <property type="match status" value="1"/>
</dbReference>
<dbReference type="AlphaFoldDB" id="Q1II52"/>
<protein>
    <submittedName>
        <fullName evidence="7">Sigma-24, ECF subfamily</fullName>
    </submittedName>
</protein>
<dbReference type="Gene3D" id="1.10.1740.10">
    <property type="match status" value="1"/>
</dbReference>
<dbReference type="InterPro" id="IPR014284">
    <property type="entry name" value="RNA_pol_sigma-70_dom"/>
</dbReference>
<evidence type="ECO:0000256" key="6">
    <source>
        <dbReference type="SAM" id="MobiDB-lite"/>
    </source>
</evidence>
<dbReference type="SUPFAM" id="SSF88946">
    <property type="entry name" value="Sigma2 domain of RNA polymerase sigma factors"/>
    <property type="match status" value="1"/>
</dbReference>
<keyword evidence="2" id="KW-0805">Transcription regulation</keyword>
<dbReference type="NCBIfam" id="TIGR02937">
    <property type="entry name" value="sigma70-ECF"/>
    <property type="match status" value="1"/>
</dbReference>
<feature type="region of interest" description="Disordered" evidence="6">
    <location>
        <begin position="190"/>
        <end position="216"/>
    </location>
</feature>
<evidence type="ECO:0000256" key="4">
    <source>
        <dbReference type="ARBA" id="ARBA00023125"/>
    </source>
</evidence>
<dbReference type="InterPro" id="IPR013325">
    <property type="entry name" value="RNA_pol_sigma_r2"/>
</dbReference>
<dbReference type="InterPro" id="IPR013324">
    <property type="entry name" value="RNA_pol_sigma_r3/r4-like"/>
</dbReference>
<proteinExistence type="inferred from homology"/>
<dbReference type="EMBL" id="CP000360">
    <property type="protein sequence ID" value="ABF43448.1"/>
    <property type="molecule type" value="Genomic_DNA"/>
</dbReference>
<dbReference type="InterPro" id="IPR039425">
    <property type="entry name" value="RNA_pol_sigma-70-like"/>
</dbReference>
<feature type="region of interest" description="Disordered" evidence="6">
    <location>
        <begin position="308"/>
        <end position="327"/>
    </location>
</feature>
<dbReference type="Gene3D" id="1.10.10.10">
    <property type="entry name" value="Winged helix-like DNA-binding domain superfamily/Winged helix DNA-binding domain"/>
    <property type="match status" value="1"/>
</dbReference>
<dbReference type="InterPro" id="IPR036388">
    <property type="entry name" value="WH-like_DNA-bd_sf"/>
</dbReference>
<dbReference type="KEGG" id="aba:Acid345_4448"/>
<evidence type="ECO:0000256" key="1">
    <source>
        <dbReference type="ARBA" id="ARBA00010641"/>
    </source>
</evidence>
<evidence type="ECO:0000256" key="5">
    <source>
        <dbReference type="ARBA" id="ARBA00023163"/>
    </source>
</evidence>
<reference evidence="7 8" key="1">
    <citation type="journal article" date="2009" name="Appl. Environ. Microbiol.">
        <title>Three genomes from the phylum Acidobacteria provide insight into the lifestyles of these microorganisms in soils.</title>
        <authorList>
            <person name="Ward N.L."/>
            <person name="Challacombe J.F."/>
            <person name="Janssen P.H."/>
            <person name="Henrissat B."/>
            <person name="Coutinho P.M."/>
            <person name="Wu M."/>
            <person name="Xie G."/>
            <person name="Haft D.H."/>
            <person name="Sait M."/>
            <person name="Badger J."/>
            <person name="Barabote R.D."/>
            <person name="Bradley B."/>
            <person name="Brettin T.S."/>
            <person name="Brinkac L.M."/>
            <person name="Bruce D."/>
            <person name="Creasy T."/>
            <person name="Daugherty S.C."/>
            <person name="Davidsen T.M."/>
            <person name="DeBoy R.T."/>
            <person name="Detter J.C."/>
            <person name="Dodson R.J."/>
            <person name="Durkin A.S."/>
            <person name="Ganapathy A."/>
            <person name="Gwinn-Giglio M."/>
            <person name="Han C.S."/>
            <person name="Khouri H."/>
            <person name="Kiss H."/>
            <person name="Kothari S.P."/>
            <person name="Madupu R."/>
            <person name="Nelson K.E."/>
            <person name="Nelson W.C."/>
            <person name="Paulsen I."/>
            <person name="Penn K."/>
            <person name="Ren Q."/>
            <person name="Rosovitz M.J."/>
            <person name="Selengut J.D."/>
            <person name="Shrivastava S."/>
            <person name="Sullivan S.A."/>
            <person name="Tapia R."/>
            <person name="Thompson L.S."/>
            <person name="Watkins K.L."/>
            <person name="Yang Q."/>
            <person name="Yu C."/>
            <person name="Zafar N."/>
            <person name="Zhou L."/>
            <person name="Kuske C.R."/>
        </authorList>
    </citation>
    <scope>NUCLEOTIDE SEQUENCE [LARGE SCALE GENOMIC DNA]</scope>
    <source>
        <strain evidence="7 8">Ellin345</strain>
    </source>
</reference>
<dbReference type="GO" id="GO:0016987">
    <property type="term" value="F:sigma factor activity"/>
    <property type="evidence" value="ECO:0007669"/>
    <property type="project" value="UniProtKB-KW"/>
</dbReference>
<name>Q1II52_KORVE</name>
<dbReference type="GO" id="GO:0006352">
    <property type="term" value="P:DNA-templated transcription initiation"/>
    <property type="evidence" value="ECO:0007669"/>
    <property type="project" value="InterPro"/>
</dbReference>
<evidence type="ECO:0000256" key="3">
    <source>
        <dbReference type="ARBA" id="ARBA00023082"/>
    </source>
</evidence>
<dbReference type="OrthoDB" id="111931at2"/>
<evidence type="ECO:0000256" key="2">
    <source>
        <dbReference type="ARBA" id="ARBA00023015"/>
    </source>
</evidence>
<sequence>MSRTFARRRTRTESSGTTPSTVVRFAHMSSAPGAGPEIAQAITAFCAQQFGACGAAKFEISREELSGIVSAVVGKWNASASSAEVQAFLGALRVEELVLTRACAAGNNTAWELFLNRYRAVLYGAAYKIAGDDATARELADSLYAELYGVSEKGAERSSKLLYYSGRGSLEGWLRTIVAQEYVNRYRRTRRETSLEEQVEEGKQFEATPSAPDPPPDNRMDHAISAEIAALHAEDRLLLATYFLDGRKLAEIARVQRVHESTISRKLERVTGLLRKRIRKRLIDGGMSPRQADEAMGELDVRDVQVPIEKSLRQEPGGGTFYKGSEP</sequence>
<evidence type="ECO:0000313" key="8">
    <source>
        <dbReference type="Proteomes" id="UP000002432"/>
    </source>
</evidence>